<keyword evidence="2" id="KW-1185">Reference proteome</keyword>
<comment type="caution">
    <text evidence="1">The sequence shown here is derived from an EMBL/GenBank/DDBJ whole genome shotgun (WGS) entry which is preliminary data.</text>
</comment>
<evidence type="ECO:0000313" key="1">
    <source>
        <dbReference type="EMBL" id="GBN57397.1"/>
    </source>
</evidence>
<protein>
    <submittedName>
        <fullName evidence="1">Uncharacterized protein</fullName>
    </submittedName>
</protein>
<dbReference type="EMBL" id="BGPR01012730">
    <property type="protein sequence ID" value="GBN57397.1"/>
    <property type="molecule type" value="Genomic_DNA"/>
</dbReference>
<sequence length="137" mass="16201">MDERKLTIETEEVFPLVNMKVMATVFDPKRFVLVEFMGTGEMIIVAVYCQTLQRLRRAAEKKPERDKRYFVRVQIIGNKENYTDLCKGFSELLDVSTCLKPKFTFLFTFRKKMINFYLTLHTDCSLEFKNYSEPALN</sequence>
<dbReference type="Proteomes" id="UP000499080">
    <property type="component" value="Unassembled WGS sequence"/>
</dbReference>
<evidence type="ECO:0000313" key="2">
    <source>
        <dbReference type="Proteomes" id="UP000499080"/>
    </source>
</evidence>
<reference evidence="1 2" key="1">
    <citation type="journal article" date="2019" name="Sci. Rep.">
        <title>Orb-weaving spider Araneus ventricosus genome elucidates the spidroin gene catalogue.</title>
        <authorList>
            <person name="Kono N."/>
            <person name="Nakamura H."/>
            <person name="Ohtoshi R."/>
            <person name="Moran D.A.P."/>
            <person name="Shinohara A."/>
            <person name="Yoshida Y."/>
            <person name="Fujiwara M."/>
            <person name="Mori M."/>
            <person name="Tomita M."/>
            <person name="Arakawa K."/>
        </authorList>
    </citation>
    <scope>NUCLEOTIDE SEQUENCE [LARGE SCALE GENOMIC DNA]</scope>
</reference>
<accession>A0A4Y2Q4A1</accession>
<dbReference type="AlphaFoldDB" id="A0A4Y2Q4A1"/>
<organism evidence="1 2">
    <name type="scientific">Araneus ventricosus</name>
    <name type="common">Orbweaver spider</name>
    <name type="synonym">Epeira ventricosa</name>
    <dbReference type="NCBI Taxonomy" id="182803"/>
    <lineage>
        <taxon>Eukaryota</taxon>
        <taxon>Metazoa</taxon>
        <taxon>Ecdysozoa</taxon>
        <taxon>Arthropoda</taxon>
        <taxon>Chelicerata</taxon>
        <taxon>Arachnida</taxon>
        <taxon>Araneae</taxon>
        <taxon>Araneomorphae</taxon>
        <taxon>Entelegynae</taxon>
        <taxon>Araneoidea</taxon>
        <taxon>Araneidae</taxon>
        <taxon>Araneus</taxon>
    </lineage>
</organism>
<proteinExistence type="predicted"/>
<gene>
    <name evidence="1" type="ORF">AVEN_187386_1</name>
</gene>
<name>A0A4Y2Q4A1_ARAVE</name>